<accession>A0A1E7JGH6</accession>
<dbReference type="Proteomes" id="UP000176087">
    <property type="component" value="Unassembled WGS sequence"/>
</dbReference>
<dbReference type="AlphaFoldDB" id="A0A1E7JGH6"/>
<evidence type="ECO:0008006" key="3">
    <source>
        <dbReference type="Google" id="ProtNLM"/>
    </source>
</evidence>
<dbReference type="EMBL" id="LJGT01000041">
    <property type="protein sequence ID" value="OEU85578.1"/>
    <property type="molecule type" value="Genomic_DNA"/>
</dbReference>
<protein>
    <recommendedName>
        <fullName evidence="3">Adhesin domain-containing protein</fullName>
    </recommendedName>
</protein>
<evidence type="ECO:0000313" key="1">
    <source>
        <dbReference type="EMBL" id="OEU85578.1"/>
    </source>
</evidence>
<sequence>MPIREAAVSERSSWPISEPQTLEIGDRIESLQVRIVGGSVNVVGSDAPGTRVEISEVKGPPLLVTLEGDELVIAYEDVPWKGFLKWLDRKGWNRHVVVSVSVPSHVRLSVGVVSAGAFVSGIAARTDVRGVSGDTTLVGIDGPVRAETVSGNVETQGLTGRIGFNSVSGDLTVMDGRSAVKADSVSGSMILDLDTGGSGSATDIALGTVSGEVALRLSHPVDATVQASTASGAVSSAFDELKVDGLWGAKKLTGTLGTGSGRLRADSVSGSIALLRRAEPLDDDLLLSKDA</sequence>
<reference evidence="1 2" key="1">
    <citation type="journal article" date="2016" name="Front. Microbiol.">
        <title>Comparative Genomics Analysis of Streptomyces Species Reveals Their Adaptation to the Marine Environment and Their Diversity at the Genomic Level.</title>
        <authorList>
            <person name="Tian X."/>
            <person name="Zhang Z."/>
            <person name="Yang T."/>
            <person name="Chen M."/>
            <person name="Li J."/>
            <person name="Chen F."/>
            <person name="Yang J."/>
            <person name="Li W."/>
            <person name="Zhang B."/>
            <person name="Zhang Z."/>
            <person name="Wu J."/>
            <person name="Zhang C."/>
            <person name="Long L."/>
            <person name="Xiao J."/>
        </authorList>
    </citation>
    <scope>NUCLEOTIDE SEQUENCE [LARGE SCALE GENOMIC DNA]</scope>
    <source>
        <strain evidence="1 2">SCSIO 10390</strain>
    </source>
</reference>
<keyword evidence="2" id="KW-1185">Reference proteome</keyword>
<organism evidence="1 2">
    <name type="scientific">Streptomyces abyssalis</name>
    <dbReference type="NCBI Taxonomy" id="933944"/>
    <lineage>
        <taxon>Bacteria</taxon>
        <taxon>Bacillati</taxon>
        <taxon>Actinomycetota</taxon>
        <taxon>Actinomycetes</taxon>
        <taxon>Kitasatosporales</taxon>
        <taxon>Streptomycetaceae</taxon>
        <taxon>Streptomyces</taxon>
    </lineage>
</organism>
<dbReference type="PATRIC" id="fig|933944.5.peg.4536"/>
<proteinExistence type="predicted"/>
<comment type="caution">
    <text evidence="1">The sequence shown here is derived from an EMBL/GenBank/DDBJ whole genome shotgun (WGS) entry which is preliminary data.</text>
</comment>
<name>A0A1E7JGH6_9ACTN</name>
<evidence type="ECO:0000313" key="2">
    <source>
        <dbReference type="Proteomes" id="UP000176087"/>
    </source>
</evidence>
<gene>
    <name evidence="1" type="ORF">AN215_24125</name>
</gene>
<dbReference type="STRING" id="933944.AN215_24125"/>